<dbReference type="EMBL" id="BQNB010008564">
    <property type="protein sequence ID" value="GJS51137.1"/>
    <property type="molecule type" value="Genomic_DNA"/>
</dbReference>
<sequence length="248" mass="27931">MEVLGTRLEVLLSVVLGSRLMDLFPRLFALESFKDCKISDRWICSDGIWSGNWAWRSPPRGRALDELTNLVSCIGNLTLDGEGIDKWSWADEASGIFKVNTLSKKIQNLSLNNFVLASLDRLPSRANLSIRGIVLSSTSCPFCDIALKDIEHSLFSVSDIALGNLSIPSNWCSRLSKVVKGVFQCSIWAIWKWRNKLVTSDSDSSSIIKDQDIFPSIQRLSKIWISARLASNLVNWNCWIARPFDIFM</sequence>
<reference evidence="1" key="2">
    <citation type="submission" date="2022-01" db="EMBL/GenBank/DDBJ databases">
        <authorList>
            <person name="Yamashiro T."/>
            <person name="Shiraishi A."/>
            <person name="Satake H."/>
            <person name="Nakayama K."/>
        </authorList>
    </citation>
    <scope>NUCLEOTIDE SEQUENCE</scope>
</reference>
<evidence type="ECO:0000313" key="2">
    <source>
        <dbReference type="Proteomes" id="UP001151760"/>
    </source>
</evidence>
<organism evidence="1 2">
    <name type="scientific">Tanacetum coccineum</name>
    <dbReference type="NCBI Taxonomy" id="301880"/>
    <lineage>
        <taxon>Eukaryota</taxon>
        <taxon>Viridiplantae</taxon>
        <taxon>Streptophyta</taxon>
        <taxon>Embryophyta</taxon>
        <taxon>Tracheophyta</taxon>
        <taxon>Spermatophyta</taxon>
        <taxon>Magnoliopsida</taxon>
        <taxon>eudicotyledons</taxon>
        <taxon>Gunneridae</taxon>
        <taxon>Pentapetalae</taxon>
        <taxon>asterids</taxon>
        <taxon>campanulids</taxon>
        <taxon>Asterales</taxon>
        <taxon>Asteraceae</taxon>
        <taxon>Asteroideae</taxon>
        <taxon>Anthemideae</taxon>
        <taxon>Anthemidinae</taxon>
        <taxon>Tanacetum</taxon>
    </lineage>
</organism>
<comment type="caution">
    <text evidence="1">The sequence shown here is derived from an EMBL/GenBank/DDBJ whole genome shotgun (WGS) entry which is preliminary data.</text>
</comment>
<accession>A0ABQ4WE24</accession>
<reference evidence="1" key="1">
    <citation type="journal article" date="2022" name="Int. J. Mol. Sci.">
        <title>Draft Genome of Tanacetum Coccineum: Genomic Comparison of Closely Related Tanacetum-Family Plants.</title>
        <authorList>
            <person name="Yamashiro T."/>
            <person name="Shiraishi A."/>
            <person name="Nakayama K."/>
            <person name="Satake H."/>
        </authorList>
    </citation>
    <scope>NUCLEOTIDE SEQUENCE</scope>
</reference>
<name>A0ABQ4WE24_9ASTR</name>
<proteinExistence type="predicted"/>
<protein>
    <submittedName>
        <fullName evidence="1">Uncharacterized protein</fullName>
    </submittedName>
</protein>
<keyword evidence="2" id="KW-1185">Reference proteome</keyword>
<gene>
    <name evidence="1" type="ORF">Tco_0624499</name>
</gene>
<evidence type="ECO:0000313" key="1">
    <source>
        <dbReference type="EMBL" id="GJS51137.1"/>
    </source>
</evidence>
<dbReference type="Proteomes" id="UP001151760">
    <property type="component" value="Unassembled WGS sequence"/>
</dbReference>